<dbReference type="InterPro" id="IPR000653">
    <property type="entry name" value="DegT/StrS_aminotransferase"/>
</dbReference>
<evidence type="ECO:0000256" key="3">
    <source>
        <dbReference type="PIRSR" id="PIRSR000390-2"/>
    </source>
</evidence>
<sequence>MIPVNEPLIGKQEEAYVRECLHTGWISSSGRFIEQFEEKWADYCGKKFGVAVSSGTAALQVALGCIGLEPGDRVVLPTFTIISCALAVIYNGGIPVLADCDPHTWCLSPEGVKDAIDREVQAGNAHRLKAIMPVHIYGHPVDVDPILELADTYSLTVLEDAAEAHGAEYLAGRTGGSAAWKRCGGLSDLAVFSFYANKAITTGEGGMVITDNAMFAEKARSLRNLCFRPEQRFLHTEAGHNFRMTNIQAAIGLGQLERIETILEKKKAIGKAYGERLSDLRDLMLPIEEPWAKSIYWMFGIVLEEETGINASQMAQRLRDKGIDTRPFFLGMHEQPVFHKMGLFKNEKYPVSERLARQGLYLPSGLTLTESQIDEVAEAVRNILT</sequence>
<dbReference type="CDD" id="cd00616">
    <property type="entry name" value="AHBA_syn"/>
    <property type="match status" value="1"/>
</dbReference>
<accession>A0A1H7W8Q9</accession>
<dbReference type="PANTHER" id="PTHR30244">
    <property type="entry name" value="TRANSAMINASE"/>
    <property type="match status" value="1"/>
</dbReference>
<dbReference type="PANTHER" id="PTHR30244:SF34">
    <property type="entry name" value="DTDP-4-AMINO-4,6-DIDEOXYGALACTOSE TRANSAMINASE"/>
    <property type="match status" value="1"/>
</dbReference>
<dbReference type="InterPro" id="IPR015422">
    <property type="entry name" value="PyrdxlP-dep_Trfase_small"/>
</dbReference>
<keyword evidence="6" id="KW-1185">Reference proteome</keyword>
<dbReference type="Gene3D" id="3.40.640.10">
    <property type="entry name" value="Type I PLP-dependent aspartate aminotransferase-like (Major domain)"/>
    <property type="match status" value="1"/>
</dbReference>
<dbReference type="RefSeq" id="WP_093882713.1">
    <property type="nucleotide sequence ID" value="NZ_FOBS01000006.1"/>
</dbReference>
<gene>
    <name evidence="5" type="ORF">SAMN04489760_1066</name>
</gene>
<dbReference type="AlphaFoldDB" id="A0A1H7W8Q9"/>
<dbReference type="GO" id="GO:0030170">
    <property type="term" value="F:pyridoxal phosphate binding"/>
    <property type="evidence" value="ECO:0007669"/>
    <property type="project" value="TreeGrafter"/>
</dbReference>
<dbReference type="STRING" id="43775.SAMN04489760_1066"/>
<dbReference type="GO" id="GO:0000271">
    <property type="term" value="P:polysaccharide biosynthetic process"/>
    <property type="evidence" value="ECO:0007669"/>
    <property type="project" value="TreeGrafter"/>
</dbReference>
<evidence type="ECO:0000313" key="6">
    <source>
        <dbReference type="Proteomes" id="UP000198744"/>
    </source>
</evidence>
<reference evidence="5 6" key="1">
    <citation type="submission" date="2016-10" db="EMBL/GenBank/DDBJ databases">
        <authorList>
            <person name="de Groot N.N."/>
        </authorList>
    </citation>
    <scope>NUCLEOTIDE SEQUENCE [LARGE SCALE GENOMIC DNA]</scope>
    <source>
        <strain evidence="5 6">DSM 8423</strain>
    </source>
</reference>
<dbReference type="Proteomes" id="UP000198744">
    <property type="component" value="Unassembled WGS sequence"/>
</dbReference>
<proteinExistence type="inferred from homology"/>
<evidence type="ECO:0000256" key="4">
    <source>
        <dbReference type="RuleBase" id="RU004508"/>
    </source>
</evidence>
<feature type="active site" description="Proton acceptor" evidence="2">
    <location>
        <position position="198"/>
    </location>
</feature>
<dbReference type="GO" id="GO:0008483">
    <property type="term" value="F:transaminase activity"/>
    <property type="evidence" value="ECO:0007669"/>
    <property type="project" value="TreeGrafter"/>
</dbReference>
<dbReference type="EMBL" id="FOBS01000006">
    <property type="protein sequence ID" value="SEM17883.1"/>
    <property type="molecule type" value="Genomic_DNA"/>
</dbReference>
<dbReference type="Pfam" id="PF01041">
    <property type="entry name" value="DegT_DnrJ_EryC1"/>
    <property type="match status" value="1"/>
</dbReference>
<organism evidence="5 6">
    <name type="scientific">Syntrophus gentianae</name>
    <dbReference type="NCBI Taxonomy" id="43775"/>
    <lineage>
        <taxon>Bacteria</taxon>
        <taxon>Pseudomonadati</taxon>
        <taxon>Thermodesulfobacteriota</taxon>
        <taxon>Syntrophia</taxon>
        <taxon>Syntrophales</taxon>
        <taxon>Syntrophaceae</taxon>
        <taxon>Syntrophus</taxon>
    </lineage>
</organism>
<dbReference type="SUPFAM" id="SSF53383">
    <property type="entry name" value="PLP-dependent transferases"/>
    <property type="match status" value="1"/>
</dbReference>
<feature type="modified residue" description="N6-(pyridoxal phosphate)lysine" evidence="3">
    <location>
        <position position="198"/>
    </location>
</feature>
<dbReference type="InterPro" id="IPR015421">
    <property type="entry name" value="PyrdxlP-dep_Trfase_major"/>
</dbReference>
<comment type="similarity">
    <text evidence="1 4">Belongs to the DegT/DnrJ/EryC1 family.</text>
</comment>
<dbReference type="OrthoDB" id="9771070at2"/>
<evidence type="ECO:0000256" key="1">
    <source>
        <dbReference type="ARBA" id="ARBA00037999"/>
    </source>
</evidence>
<protein>
    <submittedName>
        <fullName evidence="5">Perosamine synthetase</fullName>
    </submittedName>
</protein>
<dbReference type="PIRSF" id="PIRSF000390">
    <property type="entry name" value="PLP_StrS"/>
    <property type="match status" value="1"/>
</dbReference>
<evidence type="ECO:0000256" key="2">
    <source>
        <dbReference type="PIRSR" id="PIRSR000390-1"/>
    </source>
</evidence>
<dbReference type="InterPro" id="IPR015424">
    <property type="entry name" value="PyrdxlP-dep_Trfase"/>
</dbReference>
<name>A0A1H7W8Q9_9BACT</name>
<dbReference type="Gene3D" id="3.90.1150.10">
    <property type="entry name" value="Aspartate Aminotransferase, domain 1"/>
    <property type="match status" value="1"/>
</dbReference>
<evidence type="ECO:0000313" key="5">
    <source>
        <dbReference type="EMBL" id="SEM17883.1"/>
    </source>
</evidence>
<keyword evidence="3 4" id="KW-0663">Pyridoxal phosphate</keyword>